<dbReference type="InterPro" id="IPR020941">
    <property type="entry name" value="SUFU-like_domain"/>
</dbReference>
<gene>
    <name evidence="3" type="ORF">SSOG_02800</name>
</gene>
<organism evidence="3 4">
    <name type="scientific">Streptomyces himastatinicus ATCC 53653</name>
    <dbReference type="NCBI Taxonomy" id="457427"/>
    <lineage>
        <taxon>Bacteria</taxon>
        <taxon>Bacillati</taxon>
        <taxon>Actinomycetota</taxon>
        <taxon>Actinomycetes</taxon>
        <taxon>Kitasatosporales</taxon>
        <taxon>Streptomycetaceae</taxon>
        <taxon>Streptomyces</taxon>
        <taxon>Streptomyces violaceusniger group</taxon>
    </lineage>
</organism>
<feature type="domain" description="Suppressor of fused-like" evidence="2">
    <location>
        <begin position="75"/>
        <end position="224"/>
    </location>
</feature>
<sequence>MLRPGEPGGLPAGRRAPLNSNARAKGRATARSRRIVVHIDTRHVRRKRRGMTADDGFLGHLEQHLGEIRHIASGHYDLVEFYLPDPGISTVITNGLRFQSLTATRPQELVCSLGEEQRDIARYFVDSMAGVLLEQGRGLEYGAVVVNDRPVLEGTEMHGVLAHPSPYFGSDFDLFLDASGEPAVQIVTLMPVTAPEAALVEAEDADELFERFWAKRPNLLDVTRPSAV</sequence>
<proteinExistence type="predicted"/>
<dbReference type="HOGENOM" id="CLU_105884_0_0_11"/>
<keyword evidence="4" id="KW-1185">Reference proteome</keyword>
<protein>
    <recommendedName>
        <fullName evidence="2">Suppressor of fused-like domain-containing protein</fullName>
    </recommendedName>
</protein>
<evidence type="ECO:0000313" key="3">
    <source>
        <dbReference type="EMBL" id="EFL23086.1"/>
    </source>
</evidence>
<dbReference type="Pfam" id="PF05076">
    <property type="entry name" value="SUFU"/>
    <property type="match status" value="1"/>
</dbReference>
<accession>D9WD07</accession>
<dbReference type="Proteomes" id="UP000003963">
    <property type="component" value="Unassembled WGS sequence"/>
</dbReference>
<reference evidence="3 4" key="1">
    <citation type="submission" date="2009-02" db="EMBL/GenBank/DDBJ databases">
        <title>Annotation of Streptomyces hygroscopicus strain ATCC 53653.</title>
        <authorList>
            <consortium name="The Broad Institute Genome Sequencing Platform"/>
            <consortium name="Broad Institute Microbial Sequencing Center"/>
            <person name="Fischbach M."/>
            <person name="Godfrey P."/>
            <person name="Ward D."/>
            <person name="Young S."/>
            <person name="Zeng Q."/>
            <person name="Koehrsen M."/>
            <person name="Alvarado L."/>
            <person name="Berlin A.M."/>
            <person name="Bochicchio J."/>
            <person name="Borenstein D."/>
            <person name="Chapman S.B."/>
            <person name="Chen Z."/>
            <person name="Engels R."/>
            <person name="Freedman E."/>
            <person name="Gellesch M."/>
            <person name="Goldberg J."/>
            <person name="Griggs A."/>
            <person name="Gujja S."/>
            <person name="Heilman E.R."/>
            <person name="Heiman D.I."/>
            <person name="Hepburn T.A."/>
            <person name="Howarth C."/>
            <person name="Jen D."/>
            <person name="Larson L."/>
            <person name="Lewis B."/>
            <person name="Mehta T."/>
            <person name="Park D."/>
            <person name="Pearson M."/>
            <person name="Richards J."/>
            <person name="Roberts A."/>
            <person name="Saif S."/>
            <person name="Shea T.D."/>
            <person name="Shenoy N."/>
            <person name="Sisk P."/>
            <person name="Stolte C."/>
            <person name="Sykes S.N."/>
            <person name="Thomson T."/>
            <person name="Walk T."/>
            <person name="White J."/>
            <person name="Yandava C."/>
            <person name="Straight P."/>
            <person name="Clardy J."/>
            <person name="Hung D."/>
            <person name="Kolter R."/>
            <person name="Mekalanos J."/>
            <person name="Walker S."/>
            <person name="Walsh C.T."/>
            <person name="Wieland-Brown L.C."/>
            <person name="Haas B."/>
            <person name="Nusbaum C."/>
            <person name="Birren B."/>
        </authorList>
    </citation>
    <scope>NUCLEOTIDE SEQUENCE [LARGE SCALE GENOMIC DNA]</scope>
    <source>
        <strain evidence="3 4">ATCC 53653</strain>
    </source>
</reference>
<dbReference type="AlphaFoldDB" id="D9WD07"/>
<dbReference type="EMBL" id="GG657754">
    <property type="protein sequence ID" value="EFL23086.1"/>
    <property type="molecule type" value="Genomic_DNA"/>
</dbReference>
<evidence type="ECO:0000313" key="4">
    <source>
        <dbReference type="Proteomes" id="UP000003963"/>
    </source>
</evidence>
<evidence type="ECO:0000259" key="2">
    <source>
        <dbReference type="Pfam" id="PF05076"/>
    </source>
</evidence>
<name>D9WD07_9ACTN</name>
<evidence type="ECO:0000256" key="1">
    <source>
        <dbReference type="SAM" id="MobiDB-lite"/>
    </source>
</evidence>
<feature type="compositionally biased region" description="Gly residues" evidence="1">
    <location>
        <begin position="1"/>
        <end position="11"/>
    </location>
</feature>
<feature type="region of interest" description="Disordered" evidence="1">
    <location>
        <begin position="1"/>
        <end position="30"/>
    </location>
</feature>